<dbReference type="PANTHER" id="PTHR43969">
    <property type="entry name" value="GLUTATHIONE S TRANSFERASE D10, ISOFORM A-RELATED"/>
    <property type="match status" value="1"/>
</dbReference>
<evidence type="ECO:0000313" key="2">
    <source>
        <dbReference type="EMBL" id="CAG5019888.1"/>
    </source>
</evidence>
<reference evidence="2" key="1">
    <citation type="submission" date="2021-04" db="EMBL/GenBank/DDBJ databases">
        <authorList>
            <person name="Tunstrom K."/>
        </authorList>
    </citation>
    <scope>NUCLEOTIDE SEQUENCE</scope>
</reference>
<dbReference type="Pfam" id="PF02798">
    <property type="entry name" value="GST_N"/>
    <property type="match status" value="1"/>
</dbReference>
<evidence type="ECO:0000313" key="3">
    <source>
        <dbReference type="Proteomes" id="UP000691718"/>
    </source>
</evidence>
<dbReference type="Proteomes" id="UP000691718">
    <property type="component" value="Unassembled WGS sequence"/>
</dbReference>
<feature type="domain" description="GST N-terminal" evidence="1">
    <location>
        <begin position="33"/>
        <end position="122"/>
    </location>
</feature>
<accession>A0A8S3XGZ8</accession>
<dbReference type="EMBL" id="CAJQZP010001133">
    <property type="protein sequence ID" value="CAG5019888.1"/>
    <property type="molecule type" value="Genomic_DNA"/>
</dbReference>
<keyword evidence="3" id="KW-1185">Reference proteome</keyword>
<sequence>MLNLKTLNNAIKITRNISVRYNSSENKYLTTTQKMILYGDEVAPPVRFALMTASILGVELDFRRIDLFASENKTESYKKINPLQKVPALVIGNKTRVLRSFNELKASMFISLSFGRWSLSSPDAVYLFRAKICEKMEDNRVDEARNVVSFC</sequence>
<proteinExistence type="predicted"/>
<evidence type="ECO:0000259" key="1">
    <source>
        <dbReference type="PROSITE" id="PS50404"/>
    </source>
</evidence>
<dbReference type="OrthoDB" id="422574at2759"/>
<dbReference type="PANTHER" id="PTHR43969:SF5">
    <property type="entry name" value="GLUTATHIONE S-TRANSFERASE E14"/>
    <property type="match status" value="1"/>
</dbReference>
<gene>
    <name evidence="2" type="ORF">PAPOLLO_LOCUS17160</name>
</gene>
<dbReference type="GO" id="GO:0006749">
    <property type="term" value="P:glutathione metabolic process"/>
    <property type="evidence" value="ECO:0007669"/>
    <property type="project" value="TreeGrafter"/>
</dbReference>
<name>A0A8S3XGZ8_PARAO</name>
<dbReference type="AlphaFoldDB" id="A0A8S3XGZ8"/>
<protein>
    <submittedName>
        <fullName evidence="2">(apollo) hypothetical protein</fullName>
    </submittedName>
</protein>
<dbReference type="PROSITE" id="PS50404">
    <property type="entry name" value="GST_NTER"/>
    <property type="match status" value="1"/>
</dbReference>
<organism evidence="2 3">
    <name type="scientific">Parnassius apollo</name>
    <name type="common">Apollo butterfly</name>
    <name type="synonym">Papilio apollo</name>
    <dbReference type="NCBI Taxonomy" id="110799"/>
    <lineage>
        <taxon>Eukaryota</taxon>
        <taxon>Metazoa</taxon>
        <taxon>Ecdysozoa</taxon>
        <taxon>Arthropoda</taxon>
        <taxon>Hexapoda</taxon>
        <taxon>Insecta</taxon>
        <taxon>Pterygota</taxon>
        <taxon>Neoptera</taxon>
        <taxon>Endopterygota</taxon>
        <taxon>Lepidoptera</taxon>
        <taxon>Glossata</taxon>
        <taxon>Ditrysia</taxon>
        <taxon>Papilionoidea</taxon>
        <taxon>Papilionidae</taxon>
        <taxon>Parnassiinae</taxon>
        <taxon>Parnassini</taxon>
        <taxon>Parnassius</taxon>
        <taxon>Parnassius</taxon>
    </lineage>
</organism>
<dbReference type="InterPro" id="IPR004045">
    <property type="entry name" value="Glutathione_S-Trfase_N"/>
</dbReference>
<comment type="caution">
    <text evidence="2">The sequence shown here is derived from an EMBL/GenBank/DDBJ whole genome shotgun (WGS) entry which is preliminary data.</text>
</comment>
<dbReference type="GO" id="GO:0004364">
    <property type="term" value="F:glutathione transferase activity"/>
    <property type="evidence" value="ECO:0007669"/>
    <property type="project" value="TreeGrafter"/>
</dbReference>